<dbReference type="PROSITE" id="PS50093">
    <property type="entry name" value="PKD"/>
    <property type="match status" value="2"/>
</dbReference>
<dbReference type="AlphaFoldDB" id="M0EIX6"/>
<dbReference type="STRING" id="1227465.C463_04134"/>
<feature type="compositionally biased region" description="Acidic residues" evidence="1">
    <location>
        <begin position="407"/>
        <end position="419"/>
    </location>
</feature>
<feature type="region of interest" description="Disordered" evidence="1">
    <location>
        <begin position="214"/>
        <end position="239"/>
    </location>
</feature>
<dbReference type="PANTHER" id="PTHR34512">
    <property type="entry name" value="CELL SURFACE PROTEIN"/>
    <property type="match status" value="1"/>
</dbReference>
<name>M0EIX6_9EURY</name>
<dbReference type="InterPro" id="IPR002372">
    <property type="entry name" value="PQQ_rpt_dom"/>
</dbReference>
<gene>
    <name evidence="3" type="ORF">C463_04134</name>
</gene>
<evidence type="ECO:0000259" key="2">
    <source>
        <dbReference type="PROSITE" id="PS50093"/>
    </source>
</evidence>
<dbReference type="InterPro" id="IPR013783">
    <property type="entry name" value="Ig-like_fold"/>
</dbReference>
<dbReference type="SUPFAM" id="SSF50998">
    <property type="entry name" value="Quinoprotein alcohol dehydrogenase-like"/>
    <property type="match status" value="1"/>
</dbReference>
<comment type="caution">
    <text evidence="3">The sequence shown here is derived from an EMBL/GenBank/DDBJ whole genome shotgun (WGS) entry which is preliminary data.</text>
</comment>
<dbReference type="PATRIC" id="fig|1227465.4.peg.821"/>
<dbReference type="Pfam" id="PF18911">
    <property type="entry name" value="PKD_4"/>
    <property type="match status" value="2"/>
</dbReference>
<dbReference type="InterPro" id="IPR022409">
    <property type="entry name" value="PKD/Chitinase_dom"/>
</dbReference>
<reference evidence="3 4" key="1">
    <citation type="journal article" date="2014" name="PLoS Genet.">
        <title>Phylogenetically driven sequencing of extremely halophilic archaea reveals strategies for static and dynamic osmo-response.</title>
        <authorList>
            <person name="Becker E.A."/>
            <person name="Seitzer P.M."/>
            <person name="Tritt A."/>
            <person name="Larsen D."/>
            <person name="Krusor M."/>
            <person name="Yao A.I."/>
            <person name="Wu D."/>
            <person name="Madern D."/>
            <person name="Eisen J.A."/>
            <person name="Darling A.E."/>
            <person name="Facciotti M.T."/>
        </authorList>
    </citation>
    <scope>NUCLEOTIDE SEQUENCE [LARGE SCALE GENOMIC DNA]</scope>
    <source>
        <strain evidence="3 4">DSM 19288</strain>
    </source>
</reference>
<keyword evidence="4" id="KW-1185">Reference proteome</keyword>
<dbReference type="InterPro" id="IPR000601">
    <property type="entry name" value="PKD_dom"/>
</dbReference>
<dbReference type="Gene3D" id="2.40.128.630">
    <property type="match status" value="1"/>
</dbReference>
<feature type="region of interest" description="Disordered" evidence="1">
    <location>
        <begin position="406"/>
        <end position="464"/>
    </location>
</feature>
<dbReference type="SUPFAM" id="SSF49299">
    <property type="entry name" value="PKD domain"/>
    <property type="match status" value="2"/>
</dbReference>
<evidence type="ECO:0000313" key="3">
    <source>
        <dbReference type="EMBL" id="ELZ46369.1"/>
    </source>
</evidence>
<feature type="domain" description="PKD" evidence="2">
    <location>
        <begin position="122"/>
        <end position="202"/>
    </location>
</feature>
<dbReference type="CDD" id="cd00146">
    <property type="entry name" value="PKD"/>
    <property type="match status" value="1"/>
</dbReference>
<feature type="compositionally biased region" description="Low complexity" evidence="1">
    <location>
        <begin position="420"/>
        <end position="446"/>
    </location>
</feature>
<dbReference type="Gene3D" id="2.60.40.10">
    <property type="entry name" value="Immunoglobulins"/>
    <property type="match status" value="2"/>
</dbReference>
<evidence type="ECO:0000313" key="4">
    <source>
        <dbReference type="Proteomes" id="UP000011586"/>
    </source>
</evidence>
<feature type="compositionally biased region" description="Polar residues" evidence="1">
    <location>
        <begin position="228"/>
        <end position="239"/>
    </location>
</feature>
<dbReference type="EMBL" id="AOJK01000021">
    <property type="protein sequence ID" value="ELZ46369.1"/>
    <property type="molecule type" value="Genomic_DNA"/>
</dbReference>
<dbReference type="InterPro" id="IPR035986">
    <property type="entry name" value="PKD_dom_sf"/>
</dbReference>
<accession>M0EIX6</accession>
<sequence length="496" mass="52729">MTSNWTVPTALDIGDSVAAGNNNIFIPAGSGIYAFDKNSDSEVWSKSLDSKAYTPVIAGEVVYVGDDSGKIYAFDVETGEQFWEYDAGSPIDRPLAISDGEIYAPTSDSTLLNVTESPNDQPTAVFSNTPVSPTVDQEVVFDASESSDDNGVESYEWEFPNGESKNGREATYTFTSPGSYNVALTVTDVGGLSDSTNQSIDVSRPAEVPEAQFSYVPEEPRRGESVTFDASGSSSPDSTITEYEWTINDQQQYGEEVTYTFEESGEYSVSLEVTDDTDLSDSTQEFIAIANEQLSASMRGDRTDVAVGDEAFIELSLVNFLTNEPITVQLILQLPSGVSMTGVSGADEGSGQTTAVTDVAPGSETNILVQLQVNEPGELPVNGRIIYTTRDGTEGDQQLREVIISAEDSESPESSDDSTDSQSNDESGTDSSSSSSSDSTSQQTSEQSDDGDNSSDSAPGFGVGEAVVGLTSGYFALDKLVDRTQSEDSSDESNST</sequence>
<organism evidence="3 4">
    <name type="scientific">Halorubrum californiense DSM 19288</name>
    <dbReference type="NCBI Taxonomy" id="1227465"/>
    <lineage>
        <taxon>Archaea</taxon>
        <taxon>Methanobacteriati</taxon>
        <taxon>Methanobacteriota</taxon>
        <taxon>Stenosarchaea group</taxon>
        <taxon>Halobacteria</taxon>
        <taxon>Halobacteriales</taxon>
        <taxon>Haloferacaceae</taxon>
        <taxon>Halorubrum</taxon>
    </lineage>
</organism>
<dbReference type="Proteomes" id="UP000011586">
    <property type="component" value="Unassembled WGS sequence"/>
</dbReference>
<dbReference type="InterPro" id="IPR011047">
    <property type="entry name" value="Quinoprotein_ADH-like_sf"/>
</dbReference>
<dbReference type="SMART" id="SM00089">
    <property type="entry name" value="PKD"/>
    <property type="match status" value="2"/>
</dbReference>
<dbReference type="PANTHER" id="PTHR34512:SF30">
    <property type="entry name" value="OUTER MEMBRANE PROTEIN ASSEMBLY FACTOR BAMB"/>
    <property type="match status" value="1"/>
</dbReference>
<dbReference type="Pfam" id="PF13360">
    <property type="entry name" value="PQQ_2"/>
    <property type="match status" value="1"/>
</dbReference>
<dbReference type="InterPro" id="IPR018391">
    <property type="entry name" value="PQQ_b-propeller_rpt"/>
</dbReference>
<protein>
    <submittedName>
        <fullName evidence="3">PKD domain-containing protein</fullName>
    </submittedName>
</protein>
<dbReference type="SMART" id="SM00564">
    <property type="entry name" value="PQQ"/>
    <property type="match status" value="2"/>
</dbReference>
<feature type="domain" description="PKD" evidence="2">
    <location>
        <begin position="209"/>
        <end position="275"/>
    </location>
</feature>
<proteinExistence type="predicted"/>
<evidence type="ECO:0000256" key="1">
    <source>
        <dbReference type="SAM" id="MobiDB-lite"/>
    </source>
</evidence>